<dbReference type="Proteomes" id="UP000251891">
    <property type="component" value="Unassembled WGS sequence"/>
</dbReference>
<dbReference type="GO" id="GO:0003677">
    <property type="term" value="F:DNA binding"/>
    <property type="evidence" value="ECO:0007669"/>
    <property type="project" value="InterPro"/>
</dbReference>
<name>A0A365HBY0_9ACTN</name>
<evidence type="ECO:0000313" key="2">
    <source>
        <dbReference type="EMBL" id="RAY16615.1"/>
    </source>
</evidence>
<dbReference type="Pfam" id="PF13560">
    <property type="entry name" value="HTH_31"/>
    <property type="match status" value="1"/>
</dbReference>
<dbReference type="Gene3D" id="1.10.260.40">
    <property type="entry name" value="lambda repressor-like DNA-binding domains"/>
    <property type="match status" value="1"/>
</dbReference>
<reference evidence="2 3" key="1">
    <citation type="submission" date="2018-06" db="EMBL/GenBank/DDBJ databases">
        <title>Actinomadura craniellae sp. nov. isolated from marine sponge Craniella sp.</title>
        <authorList>
            <person name="Li L."/>
            <person name="Xu Q.H."/>
            <person name="Lin H.W."/>
            <person name="Lu Y.H."/>
        </authorList>
    </citation>
    <scope>NUCLEOTIDE SEQUENCE [LARGE SCALE GENOMIC DNA]</scope>
    <source>
        <strain evidence="2 3">LHW63021</strain>
    </source>
</reference>
<dbReference type="AlphaFoldDB" id="A0A365HBY0"/>
<dbReference type="RefSeq" id="WP_111862666.1">
    <property type="nucleotide sequence ID" value="NZ_QLYX01000001.1"/>
</dbReference>
<dbReference type="Pfam" id="PF19054">
    <property type="entry name" value="DUF5753"/>
    <property type="match status" value="1"/>
</dbReference>
<dbReference type="PROSITE" id="PS50943">
    <property type="entry name" value="HTH_CROC1"/>
    <property type="match status" value="1"/>
</dbReference>
<proteinExistence type="predicted"/>
<dbReference type="CDD" id="cd00093">
    <property type="entry name" value="HTH_XRE"/>
    <property type="match status" value="1"/>
</dbReference>
<dbReference type="InterPro" id="IPR043917">
    <property type="entry name" value="DUF5753"/>
</dbReference>
<dbReference type="SMART" id="SM00530">
    <property type="entry name" value="HTH_XRE"/>
    <property type="match status" value="1"/>
</dbReference>
<dbReference type="SUPFAM" id="SSF47413">
    <property type="entry name" value="lambda repressor-like DNA-binding domains"/>
    <property type="match status" value="1"/>
</dbReference>
<evidence type="ECO:0000259" key="1">
    <source>
        <dbReference type="PROSITE" id="PS50943"/>
    </source>
</evidence>
<accession>A0A365HBY0</accession>
<dbReference type="InterPro" id="IPR001387">
    <property type="entry name" value="Cro/C1-type_HTH"/>
</dbReference>
<sequence length="290" mass="32378">MATGYGPVVQSALLRNELVRLRRERKLTQEQVARDLEWSPSKLIRIEGGKTSITKSDLQVLLLQYGVTGGEQADRLQELARGAREPAWWNIYRGQIPDIFYAFLGYEAGMSYLRDYQGSVIPGLLQTPEYAEIITSGAVGPVEVGTVVRIRLQRQQEVAQRENPPERTYILDEAVIRRHVGVKRDPGIMPAQLAHLARIAREDDHVTVRVIPFSVGAHPGMREGSFAVLEFEAGLSDVLYQEGGRGPSVMFTGDDPLISDYRDAFEILREESLSPEKSVALIEEAAEAMM</sequence>
<gene>
    <name evidence="2" type="ORF">DPM19_00010</name>
</gene>
<protein>
    <submittedName>
        <fullName evidence="2">XRE family transcriptional regulator</fullName>
    </submittedName>
</protein>
<dbReference type="EMBL" id="QLYX01000001">
    <property type="protein sequence ID" value="RAY16615.1"/>
    <property type="molecule type" value="Genomic_DNA"/>
</dbReference>
<keyword evidence="3" id="KW-1185">Reference proteome</keyword>
<organism evidence="2 3">
    <name type="scientific">Actinomadura craniellae</name>
    <dbReference type="NCBI Taxonomy" id="2231787"/>
    <lineage>
        <taxon>Bacteria</taxon>
        <taxon>Bacillati</taxon>
        <taxon>Actinomycetota</taxon>
        <taxon>Actinomycetes</taxon>
        <taxon>Streptosporangiales</taxon>
        <taxon>Thermomonosporaceae</taxon>
        <taxon>Actinomadura</taxon>
    </lineage>
</organism>
<evidence type="ECO:0000313" key="3">
    <source>
        <dbReference type="Proteomes" id="UP000251891"/>
    </source>
</evidence>
<comment type="caution">
    <text evidence="2">The sequence shown here is derived from an EMBL/GenBank/DDBJ whole genome shotgun (WGS) entry which is preliminary data.</text>
</comment>
<dbReference type="OrthoDB" id="5177725at2"/>
<dbReference type="InterPro" id="IPR010982">
    <property type="entry name" value="Lambda_DNA-bd_dom_sf"/>
</dbReference>
<feature type="domain" description="HTH cro/C1-type" evidence="1">
    <location>
        <begin position="18"/>
        <end position="72"/>
    </location>
</feature>